<evidence type="ECO:0000313" key="4">
    <source>
        <dbReference type="Proteomes" id="UP001583177"/>
    </source>
</evidence>
<evidence type="ECO:0000313" key="3">
    <source>
        <dbReference type="EMBL" id="KAL1866721.1"/>
    </source>
</evidence>
<sequence length="390" mass="43688">MKNGKNDGGRPLSDSSSEEDCVVEYDKDAPLTIKERVALLGGAFPMDEAVIDALPAGSTFLSVEYYATSAWTITGRVIAENEGGSQSDYFLKVAFEDHGMIMLRGEYESSKIIHSLMNDFLPKPYGFGKYKVSNPPTYFYLSEFVDMDVTTAPDPAEFTKRLAQMHRLSQSPTGMFGFSVQTCDGQVSHTVDWQDSWAVFFRNLLVGVCEKDLLTNGFWPEMETATKQIADVVIPRLLGPLQEGGRVLKPSIIHGDLWEGNMGINMETNGSLLFDVGSYFAHNEMELGHWRCEFSSVFRPKVYTQHYLRNYPAAEPVDEFDDRNRLYSLKGSINYSAGHPGCMLRKTAYNNMCYLIEKYAPIDGIDKYDPLIDPSITGARITPHLAEGFV</sequence>
<gene>
    <name evidence="3" type="ORF">Daus18300_006665</name>
</gene>
<comment type="caution">
    <text evidence="3">The sequence shown here is derived from an EMBL/GenBank/DDBJ whole genome shotgun (WGS) entry which is preliminary data.</text>
</comment>
<dbReference type="Proteomes" id="UP001583177">
    <property type="component" value="Unassembled WGS sequence"/>
</dbReference>
<evidence type="ECO:0000256" key="2">
    <source>
        <dbReference type="ARBA" id="ARBA00048655"/>
    </source>
</evidence>
<reference evidence="3 4" key="1">
    <citation type="journal article" date="2024" name="IMA Fungus">
        <title>IMA Genome - F19 : A genome assembly and annotation guide to empower mycologists, including annotated draft genome sequences of Ceratocystis pirilliformis, Diaporthe australafricana, Fusarium ophioides, Paecilomyces lecythidis, and Sporothrix stenoceras.</title>
        <authorList>
            <person name="Aylward J."/>
            <person name="Wilson A.M."/>
            <person name="Visagie C.M."/>
            <person name="Spraker J."/>
            <person name="Barnes I."/>
            <person name="Buitendag C."/>
            <person name="Ceriani C."/>
            <person name="Del Mar Angel L."/>
            <person name="du Plessis D."/>
            <person name="Fuchs T."/>
            <person name="Gasser K."/>
            <person name="Kramer D."/>
            <person name="Li W."/>
            <person name="Munsamy K."/>
            <person name="Piso A."/>
            <person name="Price J.L."/>
            <person name="Sonnekus B."/>
            <person name="Thomas C."/>
            <person name="van der Nest A."/>
            <person name="van Dijk A."/>
            <person name="van Heerden A."/>
            <person name="van Vuuren N."/>
            <person name="Yilmaz N."/>
            <person name="Duong T.A."/>
            <person name="van der Merwe N.A."/>
            <person name="Wingfield M.J."/>
            <person name="Wingfield B.D."/>
        </authorList>
    </citation>
    <scope>NUCLEOTIDE SEQUENCE [LARGE SCALE GENOMIC DNA]</scope>
    <source>
        <strain evidence="3 4">CMW 18300</strain>
    </source>
</reference>
<proteinExistence type="predicted"/>
<dbReference type="InterPro" id="IPR016477">
    <property type="entry name" value="Fructo-/Ketosamine-3-kinase"/>
</dbReference>
<dbReference type="PANTHER" id="PTHR12149">
    <property type="entry name" value="FRUCTOSAMINE 3 KINASE-RELATED PROTEIN"/>
    <property type="match status" value="1"/>
</dbReference>
<dbReference type="EMBL" id="JAWRVE010000054">
    <property type="protein sequence ID" value="KAL1866721.1"/>
    <property type="molecule type" value="Genomic_DNA"/>
</dbReference>
<dbReference type="Pfam" id="PF03881">
    <property type="entry name" value="Fructosamin_kin"/>
    <property type="match status" value="1"/>
</dbReference>
<comment type="catalytic activity">
    <reaction evidence="2">
        <text>N(6)-D-ribulosyl-L-lysyl-[protein] + ATP = N(6)-(3-O-phospho-D-ribulosyl)-L-lysyl-[protein] + ADP + H(+)</text>
        <dbReference type="Rhea" id="RHEA:48432"/>
        <dbReference type="Rhea" id="RHEA-COMP:12103"/>
        <dbReference type="Rhea" id="RHEA-COMP:12104"/>
        <dbReference type="ChEBI" id="CHEBI:15378"/>
        <dbReference type="ChEBI" id="CHEBI:30616"/>
        <dbReference type="ChEBI" id="CHEBI:90418"/>
        <dbReference type="ChEBI" id="CHEBI:90420"/>
        <dbReference type="ChEBI" id="CHEBI:456216"/>
        <dbReference type="EC" id="2.7.1.172"/>
    </reaction>
    <physiologicalReaction direction="left-to-right" evidence="2">
        <dbReference type="Rhea" id="RHEA:48433"/>
    </physiologicalReaction>
</comment>
<dbReference type="EC" id="2.7.1.172" evidence="1"/>
<protein>
    <recommendedName>
        <fullName evidence="1">protein-ribulosamine 3-kinase</fullName>
        <ecNumber evidence="1">2.7.1.172</ecNumber>
    </recommendedName>
</protein>
<accession>A0ABR3WSS0</accession>
<name>A0ABR3WSS0_9PEZI</name>
<dbReference type="PANTHER" id="PTHR12149:SF8">
    <property type="entry name" value="PROTEIN-RIBULOSAMINE 3-KINASE"/>
    <property type="match status" value="1"/>
</dbReference>
<dbReference type="Gene3D" id="3.90.1200.10">
    <property type="match status" value="1"/>
</dbReference>
<organism evidence="3 4">
    <name type="scientific">Diaporthe australafricana</name>
    <dbReference type="NCBI Taxonomy" id="127596"/>
    <lineage>
        <taxon>Eukaryota</taxon>
        <taxon>Fungi</taxon>
        <taxon>Dikarya</taxon>
        <taxon>Ascomycota</taxon>
        <taxon>Pezizomycotina</taxon>
        <taxon>Sordariomycetes</taxon>
        <taxon>Sordariomycetidae</taxon>
        <taxon>Diaporthales</taxon>
        <taxon>Diaporthaceae</taxon>
        <taxon>Diaporthe</taxon>
    </lineage>
</organism>
<evidence type="ECO:0000256" key="1">
    <source>
        <dbReference type="ARBA" id="ARBA00011961"/>
    </source>
</evidence>
<keyword evidence="4" id="KW-1185">Reference proteome</keyword>
<dbReference type="SUPFAM" id="SSF56112">
    <property type="entry name" value="Protein kinase-like (PK-like)"/>
    <property type="match status" value="1"/>
</dbReference>
<dbReference type="InterPro" id="IPR011009">
    <property type="entry name" value="Kinase-like_dom_sf"/>
</dbReference>